<dbReference type="SMART" id="SM00028">
    <property type="entry name" value="TPR"/>
    <property type="match status" value="2"/>
</dbReference>
<evidence type="ECO:0000256" key="3">
    <source>
        <dbReference type="ARBA" id="ARBA00023012"/>
    </source>
</evidence>
<dbReference type="Gene3D" id="1.25.40.10">
    <property type="entry name" value="Tetratricopeptide repeat domain"/>
    <property type="match status" value="2"/>
</dbReference>
<reference evidence="7 8" key="1">
    <citation type="submission" date="2016-10" db="EMBL/GenBank/DDBJ databases">
        <authorList>
            <person name="de Groot N.N."/>
        </authorList>
    </citation>
    <scope>NUCLEOTIDE SEQUENCE [LARGE SCALE GENOMIC DNA]</scope>
    <source>
        <strain evidence="7 8">DSM 28286</strain>
    </source>
</reference>
<dbReference type="InterPro" id="IPR036890">
    <property type="entry name" value="HATPase_C_sf"/>
</dbReference>
<dbReference type="Gene3D" id="1.20.5.1930">
    <property type="match status" value="1"/>
</dbReference>
<feature type="chain" id="PRO_5011751190" evidence="5">
    <location>
        <begin position="22"/>
        <end position="648"/>
    </location>
</feature>
<dbReference type="InterPro" id="IPR003594">
    <property type="entry name" value="HATPase_dom"/>
</dbReference>
<accession>A0A1I5YDC6</accession>
<dbReference type="InterPro" id="IPR011712">
    <property type="entry name" value="Sig_transdc_His_kin_sub3_dim/P"/>
</dbReference>
<keyword evidence="1" id="KW-0808">Transferase</keyword>
<dbReference type="SUPFAM" id="SSF55874">
    <property type="entry name" value="ATPase domain of HSP90 chaperone/DNA topoisomerase II/histidine kinase"/>
    <property type="match status" value="1"/>
</dbReference>
<dbReference type="GO" id="GO:0016020">
    <property type="term" value="C:membrane"/>
    <property type="evidence" value="ECO:0007669"/>
    <property type="project" value="InterPro"/>
</dbReference>
<dbReference type="GO" id="GO:0046983">
    <property type="term" value="F:protein dimerization activity"/>
    <property type="evidence" value="ECO:0007669"/>
    <property type="project" value="InterPro"/>
</dbReference>
<dbReference type="AlphaFoldDB" id="A0A1I5YDC6"/>
<dbReference type="RefSeq" id="WP_090661143.1">
    <property type="nucleotide sequence ID" value="NZ_FOXQ01000011.1"/>
</dbReference>
<evidence type="ECO:0000256" key="4">
    <source>
        <dbReference type="PROSITE-ProRule" id="PRU00339"/>
    </source>
</evidence>
<feature type="domain" description="Histidine kinase" evidence="6">
    <location>
        <begin position="559"/>
        <end position="648"/>
    </location>
</feature>
<dbReference type="SMART" id="SM00387">
    <property type="entry name" value="HATPase_c"/>
    <property type="match status" value="1"/>
</dbReference>
<keyword evidence="5" id="KW-0732">Signal</keyword>
<evidence type="ECO:0000259" key="6">
    <source>
        <dbReference type="PROSITE" id="PS50109"/>
    </source>
</evidence>
<dbReference type="Gene3D" id="3.30.565.10">
    <property type="entry name" value="Histidine kinase-like ATPase, C-terminal domain"/>
    <property type="match status" value="1"/>
</dbReference>
<evidence type="ECO:0000313" key="8">
    <source>
        <dbReference type="Proteomes" id="UP000199031"/>
    </source>
</evidence>
<dbReference type="Pfam" id="PF13424">
    <property type="entry name" value="TPR_12"/>
    <property type="match status" value="1"/>
</dbReference>
<dbReference type="SUPFAM" id="SSF48452">
    <property type="entry name" value="TPR-like"/>
    <property type="match status" value="2"/>
</dbReference>
<sequence>MRRCIFLLLILVTCFHFLAGAQPDSKKDSLLKLLPAAKDDSTRIMLLIKISALYATKNFDSAFLYINKAKDFAKEKSITACDPYINTAFAEYYYYNNDYKNASAYALKNLDIAEKKNDDKLRAKTYNNLAAVYNHFGNYRQAIDYALKCLELSEKTKDSASFPIRNLTASNTYYNLKQYEKTILYSKRAVEYGEKFNNTYAVMMGLNNMATAYTDLHKIDSSIFFYTKQLYIAQREEDVVNTIYALVNLSYNHFKIGNLSGVEKYLSMLDKVDEQMPDKKTLAEIYAAKSLGYILKKEYQPARAQLDSGIAIAIKENATDALGNLYNTYSKLYFTQNKIKEAEDYTYKYDSLQSALNLKELNFYTEDLETKYETQKKESQIQLQKAELHQKNTLNYILAGSAVALLLISLLSYRNYKNRQKLQQARIDELETEKQLTATGAVLKGEEQERTRLAKDLHDGLGGMLSGIKHSLSNMKGNLIMTPDNAQAFERSIDMLDSSIREMRRVAHNMMPEVLVKYGLDTALKEFCNEIDSSGVIRTSYHSMAMSKADIEQTTAVTIYRIVQELVNNAIKHAAATNVLVQTQYSESEKLISVTVEDDGKGFDLSSLTQASGIGWGNIQNRVDFLKGKIDVQGGEGKGTSVLIEIGI</sequence>
<keyword evidence="3" id="KW-0902">Two-component regulatory system</keyword>
<dbReference type="GO" id="GO:0000155">
    <property type="term" value="F:phosphorelay sensor kinase activity"/>
    <property type="evidence" value="ECO:0007669"/>
    <property type="project" value="InterPro"/>
</dbReference>
<organism evidence="7 8">
    <name type="scientific">Parafilimonas terrae</name>
    <dbReference type="NCBI Taxonomy" id="1465490"/>
    <lineage>
        <taxon>Bacteria</taxon>
        <taxon>Pseudomonadati</taxon>
        <taxon>Bacteroidota</taxon>
        <taxon>Chitinophagia</taxon>
        <taxon>Chitinophagales</taxon>
        <taxon>Chitinophagaceae</taxon>
        <taxon>Parafilimonas</taxon>
    </lineage>
</organism>
<gene>
    <name evidence="7" type="ORF">SAMN05444277_111129</name>
</gene>
<dbReference type="PROSITE" id="PS50005">
    <property type="entry name" value="TPR"/>
    <property type="match status" value="1"/>
</dbReference>
<dbReference type="InterPro" id="IPR019734">
    <property type="entry name" value="TPR_rpt"/>
</dbReference>
<name>A0A1I5YDC6_9BACT</name>
<evidence type="ECO:0000313" key="7">
    <source>
        <dbReference type="EMBL" id="SFQ42225.1"/>
    </source>
</evidence>
<keyword evidence="4" id="KW-0802">TPR repeat</keyword>
<evidence type="ECO:0000256" key="5">
    <source>
        <dbReference type="SAM" id="SignalP"/>
    </source>
</evidence>
<keyword evidence="8" id="KW-1185">Reference proteome</keyword>
<keyword evidence="2 7" id="KW-0418">Kinase</keyword>
<feature type="repeat" description="TPR" evidence="4">
    <location>
        <begin position="123"/>
        <end position="156"/>
    </location>
</feature>
<dbReference type="InterPro" id="IPR005467">
    <property type="entry name" value="His_kinase_dom"/>
</dbReference>
<dbReference type="PROSITE" id="PS50109">
    <property type="entry name" value="HIS_KIN"/>
    <property type="match status" value="1"/>
</dbReference>
<dbReference type="Pfam" id="PF07730">
    <property type="entry name" value="HisKA_3"/>
    <property type="match status" value="1"/>
</dbReference>
<dbReference type="Proteomes" id="UP000199031">
    <property type="component" value="Unassembled WGS sequence"/>
</dbReference>
<evidence type="ECO:0000256" key="2">
    <source>
        <dbReference type="ARBA" id="ARBA00022777"/>
    </source>
</evidence>
<dbReference type="PANTHER" id="PTHR24421">
    <property type="entry name" value="NITRATE/NITRITE SENSOR PROTEIN NARX-RELATED"/>
    <property type="match status" value="1"/>
</dbReference>
<dbReference type="EMBL" id="FOXQ01000011">
    <property type="protein sequence ID" value="SFQ42225.1"/>
    <property type="molecule type" value="Genomic_DNA"/>
</dbReference>
<protein>
    <submittedName>
        <fullName evidence="7">Histidine kinase-, DNA gyrase B-, and HSP90-like ATPase</fullName>
    </submittedName>
</protein>
<dbReference type="STRING" id="1465490.SAMN05444277_111129"/>
<evidence type="ECO:0000256" key="1">
    <source>
        <dbReference type="ARBA" id="ARBA00022679"/>
    </source>
</evidence>
<dbReference type="Pfam" id="PF02518">
    <property type="entry name" value="HATPase_c"/>
    <property type="match status" value="1"/>
</dbReference>
<feature type="signal peptide" evidence="5">
    <location>
        <begin position="1"/>
        <end position="21"/>
    </location>
</feature>
<dbReference type="CDD" id="cd16917">
    <property type="entry name" value="HATPase_UhpB-NarQ-NarX-like"/>
    <property type="match status" value="1"/>
</dbReference>
<proteinExistence type="predicted"/>
<dbReference type="OrthoDB" id="617348at2"/>
<dbReference type="InterPro" id="IPR050482">
    <property type="entry name" value="Sensor_HK_TwoCompSys"/>
</dbReference>
<dbReference type="InterPro" id="IPR011990">
    <property type="entry name" value="TPR-like_helical_dom_sf"/>
</dbReference>